<evidence type="ECO:0000256" key="1">
    <source>
        <dbReference type="ARBA" id="ARBA00004167"/>
    </source>
</evidence>
<dbReference type="GO" id="GO:0016020">
    <property type="term" value="C:membrane"/>
    <property type="evidence" value="ECO:0007669"/>
    <property type="project" value="UniProtKB-SubCell"/>
</dbReference>
<evidence type="ECO:0000256" key="2">
    <source>
        <dbReference type="ARBA" id="ARBA00022692"/>
    </source>
</evidence>
<sequence length="89" mass="10403">MPLQIRVKVIEGRQIEGSNIQPICKVTCYNQSKRTRVKKSTNSPYWDETFFFNFKASPAELFDEVLEFEIFNSRNLRSDAFIGSFKVCL</sequence>
<accession>A0A9D4F1H5</accession>
<evidence type="ECO:0000313" key="8">
    <source>
        <dbReference type="Proteomes" id="UP000828390"/>
    </source>
</evidence>
<comment type="subcellular location">
    <subcellularLocation>
        <location evidence="1">Membrane</location>
        <topology evidence="1">Single-pass membrane protein</topology>
    </subcellularLocation>
</comment>
<dbReference type="InterPro" id="IPR000008">
    <property type="entry name" value="C2_dom"/>
</dbReference>
<dbReference type="InterPro" id="IPR037720">
    <property type="entry name" value="C2B_Ferlin"/>
</dbReference>
<dbReference type="PANTHER" id="PTHR12546:SF33">
    <property type="entry name" value="SPERM VESICLE FUSION PROTEIN FER-1"/>
    <property type="match status" value="1"/>
</dbReference>
<evidence type="ECO:0000256" key="4">
    <source>
        <dbReference type="ARBA" id="ARBA00022989"/>
    </source>
</evidence>
<dbReference type="Gene3D" id="2.60.40.150">
    <property type="entry name" value="C2 domain"/>
    <property type="match status" value="1"/>
</dbReference>
<gene>
    <name evidence="7" type="ORF">DPMN_167847</name>
</gene>
<keyword evidence="4" id="KW-1133">Transmembrane helix</keyword>
<keyword evidence="3" id="KW-0677">Repeat</keyword>
<keyword evidence="8" id="KW-1185">Reference proteome</keyword>
<dbReference type="Pfam" id="PF00168">
    <property type="entry name" value="C2"/>
    <property type="match status" value="1"/>
</dbReference>
<evidence type="ECO:0000259" key="6">
    <source>
        <dbReference type="PROSITE" id="PS50004"/>
    </source>
</evidence>
<dbReference type="SUPFAM" id="SSF49562">
    <property type="entry name" value="C2 domain (Calcium/lipid-binding domain, CaLB)"/>
    <property type="match status" value="1"/>
</dbReference>
<dbReference type="GO" id="GO:0007009">
    <property type="term" value="P:plasma membrane organization"/>
    <property type="evidence" value="ECO:0007669"/>
    <property type="project" value="TreeGrafter"/>
</dbReference>
<dbReference type="Proteomes" id="UP000828390">
    <property type="component" value="Unassembled WGS sequence"/>
</dbReference>
<dbReference type="InterPro" id="IPR037721">
    <property type="entry name" value="Ferlin"/>
</dbReference>
<dbReference type="InterPro" id="IPR035892">
    <property type="entry name" value="C2_domain_sf"/>
</dbReference>
<reference evidence="7" key="2">
    <citation type="submission" date="2020-11" db="EMBL/GenBank/DDBJ databases">
        <authorList>
            <person name="McCartney M.A."/>
            <person name="Auch B."/>
            <person name="Kono T."/>
            <person name="Mallez S."/>
            <person name="Becker A."/>
            <person name="Gohl D.M."/>
            <person name="Silverstein K.A.T."/>
            <person name="Koren S."/>
            <person name="Bechman K.B."/>
            <person name="Herman A."/>
            <person name="Abrahante J.E."/>
            <person name="Garbe J."/>
        </authorList>
    </citation>
    <scope>NUCLEOTIDE SEQUENCE</scope>
    <source>
        <strain evidence="7">Duluth1</strain>
        <tissue evidence="7">Whole animal</tissue>
    </source>
</reference>
<dbReference type="AlphaFoldDB" id="A0A9D4F1H5"/>
<proteinExistence type="predicted"/>
<keyword evidence="2" id="KW-0812">Transmembrane</keyword>
<feature type="domain" description="C2" evidence="6">
    <location>
        <begin position="1"/>
        <end position="89"/>
    </location>
</feature>
<dbReference type="GO" id="GO:0061025">
    <property type="term" value="P:membrane fusion"/>
    <property type="evidence" value="ECO:0007669"/>
    <property type="project" value="TreeGrafter"/>
</dbReference>
<dbReference type="EMBL" id="JAIWYP010000008">
    <property type="protein sequence ID" value="KAH3789661.1"/>
    <property type="molecule type" value="Genomic_DNA"/>
</dbReference>
<dbReference type="SMART" id="SM00239">
    <property type="entry name" value="C2"/>
    <property type="match status" value="1"/>
</dbReference>
<reference evidence="7" key="1">
    <citation type="journal article" date="2019" name="bioRxiv">
        <title>The Genome of the Zebra Mussel, Dreissena polymorpha: A Resource for Invasive Species Research.</title>
        <authorList>
            <person name="McCartney M.A."/>
            <person name="Auch B."/>
            <person name="Kono T."/>
            <person name="Mallez S."/>
            <person name="Zhang Y."/>
            <person name="Obille A."/>
            <person name="Becker A."/>
            <person name="Abrahante J.E."/>
            <person name="Garbe J."/>
            <person name="Badalamenti J.P."/>
            <person name="Herman A."/>
            <person name="Mangelson H."/>
            <person name="Liachko I."/>
            <person name="Sullivan S."/>
            <person name="Sone E.D."/>
            <person name="Koren S."/>
            <person name="Silverstein K.A.T."/>
            <person name="Beckman K.B."/>
            <person name="Gohl D.M."/>
        </authorList>
    </citation>
    <scope>NUCLEOTIDE SEQUENCE</scope>
    <source>
        <strain evidence="7">Duluth1</strain>
        <tissue evidence="7">Whole animal</tissue>
    </source>
</reference>
<comment type="caution">
    <text evidence="7">The sequence shown here is derived from an EMBL/GenBank/DDBJ whole genome shotgun (WGS) entry which is preliminary data.</text>
</comment>
<evidence type="ECO:0000313" key="7">
    <source>
        <dbReference type="EMBL" id="KAH3789661.1"/>
    </source>
</evidence>
<protein>
    <recommendedName>
        <fullName evidence="6">C2 domain-containing protein</fullName>
    </recommendedName>
</protein>
<dbReference type="CDD" id="cd04011">
    <property type="entry name" value="C2B_Ferlin"/>
    <property type="match status" value="1"/>
</dbReference>
<dbReference type="PROSITE" id="PS50004">
    <property type="entry name" value="C2"/>
    <property type="match status" value="1"/>
</dbReference>
<evidence type="ECO:0000256" key="5">
    <source>
        <dbReference type="ARBA" id="ARBA00023136"/>
    </source>
</evidence>
<dbReference type="PANTHER" id="PTHR12546">
    <property type="entry name" value="FER-1-LIKE"/>
    <property type="match status" value="1"/>
</dbReference>
<organism evidence="7 8">
    <name type="scientific">Dreissena polymorpha</name>
    <name type="common">Zebra mussel</name>
    <name type="synonym">Mytilus polymorpha</name>
    <dbReference type="NCBI Taxonomy" id="45954"/>
    <lineage>
        <taxon>Eukaryota</taxon>
        <taxon>Metazoa</taxon>
        <taxon>Spiralia</taxon>
        <taxon>Lophotrochozoa</taxon>
        <taxon>Mollusca</taxon>
        <taxon>Bivalvia</taxon>
        <taxon>Autobranchia</taxon>
        <taxon>Heteroconchia</taxon>
        <taxon>Euheterodonta</taxon>
        <taxon>Imparidentia</taxon>
        <taxon>Neoheterodontei</taxon>
        <taxon>Myida</taxon>
        <taxon>Dreissenoidea</taxon>
        <taxon>Dreissenidae</taxon>
        <taxon>Dreissena</taxon>
    </lineage>
</organism>
<name>A0A9D4F1H5_DREPO</name>
<evidence type="ECO:0000256" key="3">
    <source>
        <dbReference type="ARBA" id="ARBA00022737"/>
    </source>
</evidence>
<keyword evidence="5" id="KW-0472">Membrane</keyword>